<dbReference type="Proteomes" id="UP001159363">
    <property type="component" value="Chromosome 8"/>
</dbReference>
<reference evidence="1 2" key="1">
    <citation type="submission" date="2023-02" db="EMBL/GenBank/DDBJ databases">
        <title>LHISI_Scaffold_Assembly.</title>
        <authorList>
            <person name="Stuart O.P."/>
            <person name="Cleave R."/>
            <person name="Magrath M.J.L."/>
            <person name="Mikheyev A.S."/>
        </authorList>
    </citation>
    <scope>NUCLEOTIDE SEQUENCE [LARGE SCALE GENOMIC DNA]</scope>
    <source>
        <strain evidence="1">Daus_M_001</strain>
        <tissue evidence="1">Leg muscle</tissue>
    </source>
</reference>
<protein>
    <submittedName>
        <fullName evidence="1">Uncharacterized protein</fullName>
    </submittedName>
</protein>
<keyword evidence="2" id="KW-1185">Reference proteome</keyword>
<accession>A0ABQ9GT38</accession>
<comment type="caution">
    <text evidence="1">The sequence shown here is derived from an EMBL/GenBank/DDBJ whole genome shotgun (WGS) entry which is preliminary data.</text>
</comment>
<evidence type="ECO:0000313" key="2">
    <source>
        <dbReference type="Proteomes" id="UP001159363"/>
    </source>
</evidence>
<sequence>MLRPIFARSWRHGSGKTELRKLLSVQQWRKLSSATELTAERYPNVKRGNYNVLSDSHIQFFESILGRERVLTDTADVEPYNVDWLKMVRG</sequence>
<dbReference type="Gene3D" id="3.30.43.10">
    <property type="entry name" value="Uridine Diphospho-n-acetylenolpyruvylglucosamine Reductase, domain 2"/>
    <property type="match status" value="1"/>
</dbReference>
<dbReference type="InterPro" id="IPR016167">
    <property type="entry name" value="FAD-bd_PCMH_sub1"/>
</dbReference>
<gene>
    <name evidence="1" type="ORF">PR048_023089</name>
</gene>
<dbReference type="EMBL" id="JARBHB010000009">
    <property type="protein sequence ID" value="KAJ8875194.1"/>
    <property type="molecule type" value="Genomic_DNA"/>
</dbReference>
<evidence type="ECO:0000313" key="1">
    <source>
        <dbReference type="EMBL" id="KAJ8875194.1"/>
    </source>
</evidence>
<name>A0ABQ9GT38_9NEOP</name>
<proteinExistence type="predicted"/>
<organism evidence="1 2">
    <name type="scientific">Dryococelus australis</name>
    <dbReference type="NCBI Taxonomy" id="614101"/>
    <lineage>
        <taxon>Eukaryota</taxon>
        <taxon>Metazoa</taxon>
        <taxon>Ecdysozoa</taxon>
        <taxon>Arthropoda</taxon>
        <taxon>Hexapoda</taxon>
        <taxon>Insecta</taxon>
        <taxon>Pterygota</taxon>
        <taxon>Neoptera</taxon>
        <taxon>Polyneoptera</taxon>
        <taxon>Phasmatodea</taxon>
        <taxon>Verophasmatodea</taxon>
        <taxon>Anareolatae</taxon>
        <taxon>Phasmatidae</taxon>
        <taxon>Eurycanthinae</taxon>
        <taxon>Dryococelus</taxon>
    </lineage>
</organism>